<dbReference type="AlphaFoldDB" id="A0A238KQV4"/>
<dbReference type="OrthoDB" id="9802510at2"/>
<evidence type="ECO:0000313" key="6">
    <source>
        <dbReference type="EMBL" id="SMX45040.1"/>
    </source>
</evidence>
<keyword evidence="1" id="KW-0285">Flavoprotein</keyword>
<evidence type="ECO:0000256" key="2">
    <source>
        <dbReference type="ARBA" id="ARBA00022643"/>
    </source>
</evidence>
<gene>
    <name evidence="6" type="ORF">PEV8663_02945</name>
</gene>
<dbReference type="RefSeq" id="WP_097805432.1">
    <property type="nucleotide sequence ID" value="NZ_FXYH01000011.1"/>
</dbReference>
<dbReference type="EMBL" id="FXYH01000011">
    <property type="protein sequence ID" value="SMX45040.1"/>
    <property type="molecule type" value="Genomic_DNA"/>
</dbReference>
<organism evidence="6 7">
    <name type="scientific">Pelagimonas varians</name>
    <dbReference type="NCBI Taxonomy" id="696760"/>
    <lineage>
        <taxon>Bacteria</taxon>
        <taxon>Pseudomonadati</taxon>
        <taxon>Pseudomonadota</taxon>
        <taxon>Alphaproteobacteria</taxon>
        <taxon>Rhodobacterales</taxon>
        <taxon>Roseobacteraceae</taxon>
        <taxon>Pelagimonas</taxon>
    </lineage>
</organism>
<dbReference type="CDD" id="cd02136">
    <property type="entry name" value="PnbA_NfnB-like"/>
    <property type="match status" value="1"/>
</dbReference>
<dbReference type="Pfam" id="PF00881">
    <property type="entry name" value="Nitroreductase"/>
    <property type="match status" value="1"/>
</dbReference>
<proteinExistence type="predicted"/>
<feature type="region of interest" description="Disordered" evidence="4">
    <location>
        <begin position="203"/>
        <end position="222"/>
    </location>
</feature>
<reference evidence="6 7" key="1">
    <citation type="submission" date="2017-05" db="EMBL/GenBank/DDBJ databases">
        <authorList>
            <person name="Song R."/>
            <person name="Chenine A.L."/>
            <person name="Ruprecht R.M."/>
        </authorList>
    </citation>
    <scope>NUCLEOTIDE SEQUENCE [LARGE SCALE GENOMIC DNA]</scope>
    <source>
        <strain evidence="6 7">CECT 8663</strain>
    </source>
</reference>
<dbReference type="Gene3D" id="3.40.109.10">
    <property type="entry name" value="NADH Oxidase"/>
    <property type="match status" value="1"/>
</dbReference>
<evidence type="ECO:0000256" key="1">
    <source>
        <dbReference type="ARBA" id="ARBA00022630"/>
    </source>
</evidence>
<protein>
    <submittedName>
        <fullName evidence="6">Nitroreductase family protein</fullName>
    </submittedName>
</protein>
<dbReference type="InterPro" id="IPR050627">
    <property type="entry name" value="Nitroreductase/BluB"/>
</dbReference>
<dbReference type="Proteomes" id="UP000220836">
    <property type="component" value="Unassembled WGS sequence"/>
</dbReference>
<dbReference type="PANTHER" id="PTHR23026">
    <property type="entry name" value="NADPH NITROREDUCTASE"/>
    <property type="match status" value="1"/>
</dbReference>
<dbReference type="InterPro" id="IPR000415">
    <property type="entry name" value="Nitroreductase-like"/>
</dbReference>
<feature type="domain" description="Nitroreductase" evidence="5">
    <location>
        <begin position="11"/>
        <end position="198"/>
    </location>
</feature>
<sequence length="222" mass="24339">MTQSEFFADLLRTRASCRGFRPETVSHEVIDAVLADAQYVPSWCNSQPWHVTACGAEETARLATALYDHVVDAPHASDIAFPAAYEGEYQARRRACGWQLYEAVGIEKGDRAGSAQQMRENFRLFGAPHFLLITTPKALGPYGVLDCGAFVTAVLLGLQARGFGGIAMASIAGFSPFMRDWFDVSEERDVLCGIALGRPDPDHPANQFRTARAPAQEAVSWR</sequence>
<name>A0A238KQV4_9RHOB</name>
<dbReference type="PANTHER" id="PTHR23026:SF90">
    <property type="entry name" value="IODOTYROSINE DEIODINASE 1"/>
    <property type="match status" value="1"/>
</dbReference>
<evidence type="ECO:0000256" key="4">
    <source>
        <dbReference type="SAM" id="MobiDB-lite"/>
    </source>
</evidence>
<evidence type="ECO:0000313" key="7">
    <source>
        <dbReference type="Proteomes" id="UP000220836"/>
    </source>
</evidence>
<evidence type="ECO:0000256" key="3">
    <source>
        <dbReference type="ARBA" id="ARBA00023002"/>
    </source>
</evidence>
<evidence type="ECO:0000259" key="5">
    <source>
        <dbReference type="Pfam" id="PF00881"/>
    </source>
</evidence>
<keyword evidence="3" id="KW-0560">Oxidoreductase</keyword>
<accession>A0A238KQV4</accession>
<dbReference type="InterPro" id="IPR029479">
    <property type="entry name" value="Nitroreductase"/>
</dbReference>
<dbReference type="SUPFAM" id="SSF55469">
    <property type="entry name" value="FMN-dependent nitroreductase-like"/>
    <property type="match status" value="1"/>
</dbReference>
<keyword evidence="7" id="KW-1185">Reference proteome</keyword>
<keyword evidence="2" id="KW-0288">FMN</keyword>
<dbReference type="GO" id="GO:0016491">
    <property type="term" value="F:oxidoreductase activity"/>
    <property type="evidence" value="ECO:0007669"/>
    <property type="project" value="UniProtKB-KW"/>
</dbReference>